<dbReference type="GO" id="GO:0003677">
    <property type="term" value="F:DNA binding"/>
    <property type="evidence" value="ECO:0007669"/>
    <property type="project" value="UniProtKB-KW"/>
</dbReference>
<evidence type="ECO:0000256" key="4">
    <source>
        <dbReference type="ARBA" id="ARBA00023242"/>
    </source>
</evidence>
<feature type="region of interest" description="Disordered" evidence="5">
    <location>
        <begin position="188"/>
        <end position="211"/>
    </location>
</feature>
<feature type="compositionally biased region" description="Basic residues" evidence="5">
    <location>
        <begin position="14"/>
        <end position="25"/>
    </location>
</feature>
<dbReference type="InterPro" id="IPR036864">
    <property type="entry name" value="Zn2-C6_fun-type_DNA-bd_sf"/>
</dbReference>
<gene>
    <name evidence="7" type="ORF">PDIP_76450</name>
</gene>
<organism evidence="7 8">
    <name type="scientific">Penicillium digitatum (strain Pd1 / CECT 20795)</name>
    <name type="common">Green mold</name>
    <dbReference type="NCBI Taxonomy" id="1170230"/>
    <lineage>
        <taxon>Eukaryota</taxon>
        <taxon>Fungi</taxon>
        <taxon>Dikarya</taxon>
        <taxon>Ascomycota</taxon>
        <taxon>Pezizomycotina</taxon>
        <taxon>Eurotiomycetes</taxon>
        <taxon>Eurotiomycetidae</taxon>
        <taxon>Eurotiales</taxon>
        <taxon>Aspergillaceae</taxon>
        <taxon>Penicillium</taxon>
    </lineage>
</organism>
<dbReference type="AlphaFoldDB" id="K9FC84"/>
<accession>K9FC84</accession>
<evidence type="ECO:0000256" key="3">
    <source>
        <dbReference type="ARBA" id="ARBA00023163"/>
    </source>
</evidence>
<keyword evidence="1" id="KW-0805">Transcription regulation</keyword>
<feature type="domain" description="Zn(2)-C6 fungal-type" evidence="6">
    <location>
        <begin position="29"/>
        <end position="59"/>
    </location>
</feature>
<evidence type="ECO:0000256" key="2">
    <source>
        <dbReference type="ARBA" id="ARBA00023125"/>
    </source>
</evidence>
<feature type="region of interest" description="Disordered" evidence="5">
    <location>
        <begin position="1"/>
        <end position="25"/>
    </location>
</feature>
<dbReference type="PROSITE" id="PS50048">
    <property type="entry name" value="ZN2_CY6_FUNGAL_2"/>
    <property type="match status" value="1"/>
</dbReference>
<name>K9FC84_PEND1</name>
<dbReference type="OrthoDB" id="4360054at2759"/>
<evidence type="ECO:0000256" key="1">
    <source>
        <dbReference type="ARBA" id="ARBA00023015"/>
    </source>
</evidence>
<dbReference type="PROSITE" id="PS00463">
    <property type="entry name" value="ZN2_CY6_FUNGAL_1"/>
    <property type="match status" value="1"/>
</dbReference>
<dbReference type="VEuPathDB" id="FungiDB:PDIP_76450"/>
<feature type="compositionally biased region" description="Basic residues" evidence="5">
    <location>
        <begin position="190"/>
        <end position="200"/>
    </location>
</feature>
<sequence length="259" mass="29361">MDPTALGYLQGPSRMKKTNKKGRRPGKIACTACHARKKRCDISPPHHQCMHCRKENKCCIPRDSIDSKTYKTVGRPTQRRMPGRNHNSQKVSHDENQFHVNGFLPKGIDHEIPRWSAVYSFYSEMCRLLPTLTSTSPPLSAEMEEDISHVQTAPMERKQDAPSSGLEFSRRFQSDVLYRDCVEPTSPLKRVGRPARRSLSRSRSPPPVDERVGLEKALACEAETHGIHDPAREERAPSGGYSDSTYDVFMNDLDALLRF</sequence>
<comment type="caution">
    <text evidence="7">The sequence shown here is derived from an EMBL/GenBank/DDBJ whole genome shotgun (WGS) entry which is preliminary data.</text>
</comment>
<dbReference type="CDD" id="cd00067">
    <property type="entry name" value="GAL4"/>
    <property type="match status" value="1"/>
</dbReference>
<reference evidence="8" key="1">
    <citation type="journal article" date="2012" name="BMC Genomics">
        <title>Genome sequence of the necrotrophic fungus Penicillium digitatum, the main postharvest pathogen of citrus.</title>
        <authorList>
            <person name="Marcet-Houben M."/>
            <person name="Ballester A.-R."/>
            <person name="de la Fuente B."/>
            <person name="Harries E."/>
            <person name="Marcos J.F."/>
            <person name="Gonzalez-Candelas L."/>
            <person name="Gabaldon T."/>
        </authorList>
    </citation>
    <scope>NUCLEOTIDE SEQUENCE [LARGE SCALE GENOMIC DNA]</scope>
    <source>
        <strain evidence="8">Pd1 / CECT 20795</strain>
    </source>
</reference>
<proteinExistence type="predicted"/>
<evidence type="ECO:0000313" key="7">
    <source>
        <dbReference type="EMBL" id="EKV06824.1"/>
    </source>
</evidence>
<protein>
    <recommendedName>
        <fullName evidence="6">Zn(2)-C6 fungal-type domain-containing protein</fullName>
    </recommendedName>
</protein>
<dbReference type="SUPFAM" id="SSF57701">
    <property type="entry name" value="Zn2/Cys6 DNA-binding domain"/>
    <property type="match status" value="1"/>
</dbReference>
<dbReference type="GO" id="GO:0008270">
    <property type="term" value="F:zinc ion binding"/>
    <property type="evidence" value="ECO:0007669"/>
    <property type="project" value="InterPro"/>
</dbReference>
<keyword evidence="4" id="KW-0539">Nucleus</keyword>
<dbReference type="GO" id="GO:0000981">
    <property type="term" value="F:DNA-binding transcription factor activity, RNA polymerase II-specific"/>
    <property type="evidence" value="ECO:0007669"/>
    <property type="project" value="InterPro"/>
</dbReference>
<dbReference type="InterPro" id="IPR001138">
    <property type="entry name" value="Zn2Cys6_DnaBD"/>
</dbReference>
<keyword evidence="2" id="KW-0238">DNA-binding</keyword>
<dbReference type="Proteomes" id="UP000009886">
    <property type="component" value="Unassembled WGS sequence"/>
</dbReference>
<evidence type="ECO:0000259" key="6">
    <source>
        <dbReference type="PROSITE" id="PS50048"/>
    </source>
</evidence>
<dbReference type="KEGG" id="pdp:PDIP_76450"/>
<evidence type="ECO:0000256" key="5">
    <source>
        <dbReference type="SAM" id="MobiDB-lite"/>
    </source>
</evidence>
<keyword evidence="3" id="KW-0804">Transcription</keyword>
<evidence type="ECO:0000313" key="8">
    <source>
        <dbReference type="Proteomes" id="UP000009886"/>
    </source>
</evidence>
<dbReference type="EMBL" id="AKCU01000470">
    <property type="protein sequence ID" value="EKV06824.1"/>
    <property type="molecule type" value="Genomic_DNA"/>
</dbReference>
<dbReference type="HOGENOM" id="CLU_1152100_0_0_1"/>